<evidence type="ECO:0000313" key="4">
    <source>
        <dbReference type="Proteomes" id="UP000799770"/>
    </source>
</evidence>
<gene>
    <name evidence="3" type="ORF">BDV96DRAFT_647074</name>
</gene>
<organism evidence="3 4">
    <name type="scientific">Lophiotrema nucula</name>
    <dbReference type="NCBI Taxonomy" id="690887"/>
    <lineage>
        <taxon>Eukaryota</taxon>
        <taxon>Fungi</taxon>
        <taxon>Dikarya</taxon>
        <taxon>Ascomycota</taxon>
        <taxon>Pezizomycotina</taxon>
        <taxon>Dothideomycetes</taxon>
        <taxon>Pleosporomycetidae</taxon>
        <taxon>Pleosporales</taxon>
        <taxon>Lophiotremataceae</taxon>
        <taxon>Lophiotrema</taxon>
    </lineage>
</organism>
<name>A0A6A5Z5H1_9PLEO</name>
<sequence>MRILSALLVGISVLPVALSHHRPQLGDRCKYKRTGYTECAIDRTHILVCDGKSWVKREYNLCDPGCCAKDHNGKHSPAYCLEGEEGNCLYRKDTSDDDDFGRSKLKRDLNDPRLRTDLHDFNTRCNPANSSESLKFNGTHYAVNGVCHEPFVCHDFDSKAGFTVCHHPNNSDPNMHLPLSVYPNVPQSTPLDDSYGGYLAKSRPQHREDHHEECHSYQDENGIKREWCDTYDSDTYDSDTADDDA</sequence>
<dbReference type="Proteomes" id="UP000799770">
    <property type="component" value="Unassembled WGS sequence"/>
</dbReference>
<feature type="signal peptide" evidence="2">
    <location>
        <begin position="1"/>
        <end position="19"/>
    </location>
</feature>
<feature type="compositionally biased region" description="Basic and acidic residues" evidence="1">
    <location>
        <begin position="205"/>
        <end position="218"/>
    </location>
</feature>
<protein>
    <submittedName>
        <fullName evidence="3">Uncharacterized protein</fullName>
    </submittedName>
</protein>
<evidence type="ECO:0000313" key="3">
    <source>
        <dbReference type="EMBL" id="KAF2114366.1"/>
    </source>
</evidence>
<evidence type="ECO:0000256" key="2">
    <source>
        <dbReference type="SAM" id="SignalP"/>
    </source>
</evidence>
<accession>A0A6A5Z5H1</accession>
<keyword evidence="2" id="KW-0732">Signal</keyword>
<dbReference type="AlphaFoldDB" id="A0A6A5Z5H1"/>
<keyword evidence="4" id="KW-1185">Reference proteome</keyword>
<evidence type="ECO:0000256" key="1">
    <source>
        <dbReference type="SAM" id="MobiDB-lite"/>
    </source>
</evidence>
<feature type="region of interest" description="Disordered" evidence="1">
    <location>
        <begin position="198"/>
        <end position="218"/>
    </location>
</feature>
<feature type="chain" id="PRO_5025352290" evidence="2">
    <location>
        <begin position="20"/>
        <end position="245"/>
    </location>
</feature>
<dbReference type="EMBL" id="ML977325">
    <property type="protein sequence ID" value="KAF2114366.1"/>
    <property type="molecule type" value="Genomic_DNA"/>
</dbReference>
<reference evidence="3" key="1">
    <citation type="journal article" date="2020" name="Stud. Mycol.">
        <title>101 Dothideomycetes genomes: a test case for predicting lifestyles and emergence of pathogens.</title>
        <authorList>
            <person name="Haridas S."/>
            <person name="Albert R."/>
            <person name="Binder M."/>
            <person name="Bloem J."/>
            <person name="Labutti K."/>
            <person name="Salamov A."/>
            <person name="Andreopoulos B."/>
            <person name="Baker S."/>
            <person name="Barry K."/>
            <person name="Bills G."/>
            <person name="Bluhm B."/>
            <person name="Cannon C."/>
            <person name="Castanera R."/>
            <person name="Culley D."/>
            <person name="Daum C."/>
            <person name="Ezra D."/>
            <person name="Gonzalez J."/>
            <person name="Henrissat B."/>
            <person name="Kuo A."/>
            <person name="Liang C."/>
            <person name="Lipzen A."/>
            <person name="Lutzoni F."/>
            <person name="Magnuson J."/>
            <person name="Mondo S."/>
            <person name="Nolan M."/>
            <person name="Ohm R."/>
            <person name="Pangilinan J."/>
            <person name="Park H.-J."/>
            <person name="Ramirez L."/>
            <person name="Alfaro M."/>
            <person name="Sun H."/>
            <person name="Tritt A."/>
            <person name="Yoshinaga Y."/>
            <person name="Zwiers L.-H."/>
            <person name="Turgeon B."/>
            <person name="Goodwin S."/>
            <person name="Spatafora J."/>
            <person name="Crous P."/>
            <person name="Grigoriev I."/>
        </authorList>
    </citation>
    <scope>NUCLEOTIDE SEQUENCE</scope>
    <source>
        <strain evidence="3">CBS 627.86</strain>
    </source>
</reference>
<dbReference type="OrthoDB" id="3798719at2759"/>
<proteinExistence type="predicted"/>